<evidence type="ECO:0000313" key="2">
    <source>
        <dbReference type="EMBL" id="OAD73981.1"/>
    </source>
</evidence>
<accession>A0A163AJV7</accession>
<dbReference type="VEuPathDB" id="FungiDB:PHYBLDRAFT_145445"/>
<organism evidence="2 3">
    <name type="scientific">Phycomyces blakesleeanus (strain ATCC 8743b / DSM 1359 / FGSC 10004 / NBRC 33097 / NRRL 1555)</name>
    <dbReference type="NCBI Taxonomy" id="763407"/>
    <lineage>
        <taxon>Eukaryota</taxon>
        <taxon>Fungi</taxon>
        <taxon>Fungi incertae sedis</taxon>
        <taxon>Mucoromycota</taxon>
        <taxon>Mucoromycotina</taxon>
        <taxon>Mucoromycetes</taxon>
        <taxon>Mucorales</taxon>
        <taxon>Phycomycetaceae</taxon>
        <taxon>Phycomyces</taxon>
    </lineage>
</organism>
<dbReference type="OrthoDB" id="8907449at2759"/>
<proteinExistence type="predicted"/>
<keyword evidence="1" id="KW-0472">Membrane</keyword>
<dbReference type="EMBL" id="KV440980">
    <property type="protein sequence ID" value="OAD73981.1"/>
    <property type="molecule type" value="Genomic_DNA"/>
</dbReference>
<gene>
    <name evidence="2" type="ORF">PHYBLDRAFT_145445</name>
</gene>
<dbReference type="AlphaFoldDB" id="A0A163AJV7"/>
<keyword evidence="1" id="KW-0812">Transmembrane</keyword>
<protein>
    <submittedName>
        <fullName evidence="2">Uncharacterized protein</fullName>
    </submittedName>
</protein>
<name>A0A163AJV7_PHYB8</name>
<keyword evidence="1" id="KW-1133">Transmembrane helix</keyword>
<keyword evidence="3" id="KW-1185">Reference proteome</keyword>
<feature type="transmembrane region" description="Helical" evidence="1">
    <location>
        <begin position="31"/>
        <end position="57"/>
    </location>
</feature>
<evidence type="ECO:0000256" key="1">
    <source>
        <dbReference type="SAM" id="Phobius"/>
    </source>
</evidence>
<sequence length="500" mass="55615">MLTFPDSTHISPPIPQHPMRVSTSTKCKLSYFPAVLFLNGPPLFVVIKLPIGMTALFPRLSIEDICNPRAPRSPSFRGNATILTSLVLSQLWHVLRLVSLPMPFFQKIWSIVGDFLQRGIFSPIPLDTFCLLRLQGEFGIIDPKPIVCAPCSPPGSVPRWMSGLLQASLPSLSPLFLLLFPRMCPSGRRDLTSLLHSVFAGIDRLPHNFDVVVSLSLTRRFPLSWKDLLISQIYAFDSALALLRSIFIPSRNWRSRVINKFLGRVQLSTLYCIRSSFVLVALLVNLPRNIRPYQFEVTPPLTCSLSPMRLYLLKLGHNFPPALSAGCIPTISSVLAILIPLLALVIGANFGLFLFPLWLATFGSVAFPTRFPVEPFFTLCFRSFFRLLPTLFALSPPTLKTTSSSLVLSKTRCGSACVELFSTIPTPTALHNAFHFFSFPSFLNSSIPPSAVFGCTLLAIWPHYWTSIFDDSPFVPSAVVGTVRKTLTHMCQELVLNPLL</sequence>
<dbReference type="Proteomes" id="UP000077315">
    <property type="component" value="Unassembled WGS sequence"/>
</dbReference>
<evidence type="ECO:0000313" key="3">
    <source>
        <dbReference type="Proteomes" id="UP000077315"/>
    </source>
</evidence>
<dbReference type="GeneID" id="28992350"/>
<dbReference type="RefSeq" id="XP_018292021.1">
    <property type="nucleotide sequence ID" value="XM_018431444.1"/>
</dbReference>
<dbReference type="InParanoid" id="A0A163AJV7"/>
<reference evidence="3" key="1">
    <citation type="submission" date="2015-06" db="EMBL/GenBank/DDBJ databases">
        <title>Expansion of signal transduction pathways in fungi by whole-genome duplication.</title>
        <authorList>
            <consortium name="DOE Joint Genome Institute"/>
            <person name="Corrochano L.M."/>
            <person name="Kuo A."/>
            <person name="Marcet-Houben M."/>
            <person name="Polaino S."/>
            <person name="Salamov A."/>
            <person name="Villalobos J.M."/>
            <person name="Alvarez M.I."/>
            <person name="Avalos J."/>
            <person name="Benito E.P."/>
            <person name="Benoit I."/>
            <person name="Burger G."/>
            <person name="Camino L.P."/>
            <person name="Canovas D."/>
            <person name="Cerda-Olmedo E."/>
            <person name="Cheng J.-F."/>
            <person name="Dominguez A."/>
            <person name="Elias M."/>
            <person name="Eslava A.P."/>
            <person name="Glaser F."/>
            <person name="Grimwood J."/>
            <person name="Gutierrez G."/>
            <person name="Heitman J."/>
            <person name="Henrissat B."/>
            <person name="Iturriaga E.A."/>
            <person name="Lang B.F."/>
            <person name="Lavin J.L."/>
            <person name="Lee S."/>
            <person name="Li W."/>
            <person name="Lindquist E."/>
            <person name="Lopez-Garcia S."/>
            <person name="Luque E.M."/>
            <person name="Marcos A.T."/>
            <person name="Martin J."/>
            <person name="McCluskey K."/>
            <person name="Medina H.R."/>
            <person name="Miralles-Duran A."/>
            <person name="Miyazaki A."/>
            <person name="Munoz-Torres E."/>
            <person name="Oguiza J.A."/>
            <person name="Ohm R."/>
            <person name="Olmedo M."/>
            <person name="Orejas M."/>
            <person name="Ortiz-Castellanos L."/>
            <person name="Pisabarro A.G."/>
            <person name="Rodriguez-Romero J."/>
            <person name="Ruiz-Herrera J."/>
            <person name="Ruiz-Vazquez R."/>
            <person name="Sanz C."/>
            <person name="Schackwitz W."/>
            <person name="Schmutz J."/>
            <person name="Shahriari M."/>
            <person name="Shelest E."/>
            <person name="Silva-Franco F."/>
            <person name="Soanes D."/>
            <person name="Syed K."/>
            <person name="Tagua V.G."/>
            <person name="Talbot N.J."/>
            <person name="Thon M."/>
            <person name="De vries R.P."/>
            <person name="Wiebenga A."/>
            <person name="Yadav J.S."/>
            <person name="Braun E.L."/>
            <person name="Baker S."/>
            <person name="Garre V."/>
            <person name="Horwitz B."/>
            <person name="Torres-Martinez S."/>
            <person name="Idnurm A."/>
            <person name="Herrera-Estrella A."/>
            <person name="Gabaldon T."/>
            <person name="Grigoriev I.V."/>
        </authorList>
    </citation>
    <scope>NUCLEOTIDE SEQUENCE [LARGE SCALE GENOMIC DNA]</scope>
    <source>
        <strain evidence="3">NRRL 1555(-)</strain>
    </source>
</reference>